<reference evidence="6" key="1">
    <citation type="submission" date="2016-10" db="EMBL/GenBank/DDBJ databases">
        <authorList>
            <person name="Varghese N."/>
            <person name="Submissions S."/>
        </authorList>
    </citation>
    <scope>NUCLEOTIDE SEQUENCE [LARGE SCALE GENOMIC DNA]</scope>
    <source>
        <strain evidence="6">Ah-143</strain>
    </source>
</reference>
<feature type="domain" description="Multidrug resistance protein MdtA-like barrel-sandwich hybrid" evidence="3">
    <location>
        <begin position="42"/>
        <end position="234"/>
    </location>
</feature>
<dbReference type="PANTHER" id="PTHR30367:SF1">
    <property type="entry name" value="MULTIDRUG RESISTANCE PROTEIN MDTN"/>
    <property type="match status" value="1"/>
</dbReference>
<comment type="similarity">
    <text evidence="1">Belongs to the membrane fusion protein (MFP) (TC 8.A.1) family.</text>
</comment>
<evidence type="ECO:0000259" key="4">
    <source>
        <dbReference type="Pfam" id="PF25963"/>
    </source>
</evidence>
<dbReference type="AlphaFoldDB" id="A0A1I7E8S4"/>
<dbReference type="Gene3D" id="2.40.30.170">
    <property type="match status" value="1"/>
</dbReference>
<dbReference type="Gene3D" id="1.10.287.470">
    <property type="entry name" value="Helix hairpin bin"/>
    <property type="match status" value="2"/>
</dbReference>
<keyword evidence="2" id="KW-0175">Coiled coil</keyword>
<evidence type="ECO:0000313" key="6">
    <source>
        <dbReference type="Proteomes" id="UP000199187"/>
    </source>
</evidence>
<dbReference type="InterPro" id="IPR058634">
    <property type="entry name" value="AaeA-lik-b-barrel"/>
</dbReference>
<evidence type="ECO:0000256" key="2">
    <source>
        <dbReference type="SAM" id="Coils"/>
    </source>
</evidence>
<dbReference type="Gene3D" id="2.40.50.100">
    <property type="match status" value="1"/>
</dbReference>
<dbReference type="Pfam" id="PF25963">
    <property type="entry name" value="Beta-barrel_AAEA"/>
    <property type="match status" value="1"/>
</dbReference>
<organism evidence="5 6">
    <name type="scientific">Kosakonia arachidis</name>
    <dbReference type="NCBI Taxonomy" id="551989"/>
    <lineage>
        <taxon>Bacteria</taxon>
        <taxon>Pseudomonadati</taxon>
        <taxon>Pseudomonadota</taxon>
        <taxon>Gammaproteobacteria</taxon>
        <taxon>Enterobacterales</taxon>
        <taxon>Enterobacteriaceae</taxon>
        <taxon>Kosakonia</taxon>
    </lineage>
</organism>
<accession>A0A1I7E8S4</accession>
<proteinExistence type="inferred from homology"/>
<dbReference type="NCBIfam" id="NF007785">
    <property type="entry name" value="PRK10476.1"/>
    <property type="match status" value="1"/>
</dbReference>
<feature type="domain" description="p-hydroxybenzoic acid efflux pump subunit AaeA-like beta-barrel" evidence="4">
    <location>
        <begin position="239"/>
        <end position="333"/>
    </location>
</feature>
<name>A0A1I7E8S4_9ENTR</name>
<dbReference type="InterPro" id="IPR058625">
    <property type="entry name" value="MdtA-like_BSH"/>
</dbReference>
<dbReference type="InterPro" id="IPR050393">
    <property type="entry name" value="MFP_Efflux_Pump"/>
</dbReference>
<dbReference type="SUPFAM" id="SSF111369">
    <property type="entry name" value="HlyD-like secretion proteins"/>
    <property type="match status" value="2"/>
</dbReference>
<dbReference type="OrthoDB" id="9811754at2"/>
<dbReference type="Pfam" id="PF25917">
    <property type="entry name" value="BSH_RND"/>
    <property type="match status" value="1"/>
</dbReference>
<sequence length="339" mass="37410">MTVKRKIYALSLLLVTLMVLVLVLSRIDAAPRTDDSYVYADTINVVPEVSGRIIELPVKDNQLVKKGELLYRIDPRPFQNSLDASQARLITLNEQIKLSERSVSAQQYNAAAVAAQVESARSQYQQAKDTYNRKLALKGKNYVSTEELEQARTARNSAEANYNSTRLQARQATAAVSGVDALVAQRDEVRAQIAEAKLNLEYSEVRAPFDGRVTALKTTAGQYASPAQPVMTLIDTRQWYVIANFRETDLKGITEGTTATVFIMADTGKAFSGTVESMSYGVSPGDSATVGGLQSVEKTINWVHVSQRFPVKIKMSETDRELFRIGASAVVILHRDNKI</sequence>
<dbReference type="RefSeq" id="WP_090126890.1">
    <property type="nucleotide sequence ID" value="NZ_CP045300.1"/>
</dbReference>
<dbReference type="Proteomes" id="UP000199187">
    <property type="component" value="Unassembled WGS sequence"/>
</dbReference>
<evidence type="ECO:0000313" key="5">
    <source>
        <dbReference type="EMBL" id="SFU20337.1"/>
    </source>
</evidence>
<feature type="coiled-coil region" evidence="2">
    <location>
        <begin position="110"/>
        <end position="199"/>
    </location>
</feature>
<protein>
    <submittedName>
        <fullName evidence="5">Membrane fusion protein, multidrug efflux system</fullName>
    </submittedName>
</protein>
<evidence type="ECO:0000256" key="1">
    <source>
        <dbReference type="ARBA" id="ARBA00009477"/>
    </source>
</evidence>
<dbReference type="EMBL" id="FPAU01000012">
    <property type="protein sequence ID" value="SFU20337.1"/>
    <property type="molecule type" value="Genomic_DNA"/>
</dbReference>
<evidence type="ECO:0000259" key="3">
    <source>
        <dbReference type="Pfam" id="PF25917"/>
    </source>
</evidence>
<gene>
    <name evidence="5" type="ORF">SAMN05192562_11265</name>
</gene>
<keyword evidence="6" id="KW-1185">Reference proteome</keyword>
<dbReference type="PANTHER" id="PTHR30367">
    <property type="entry name" value="P-HYDROXYBENZOIC ACID EFFLUX PUMP SUBUNIT AAEA-RELATED"/>
    <property type="match status" value="1"/>
</dbReference>